<organism evidence="2">
    <name type="scientific">Schizaphis graminum</name>
    <name type="common">Green bug aphid</name>
    <dbReference type="NCBI Taxonomy" id="13262"/>
    <lineage>
        <taxon>Eukaryota</taxon>
        <taxon>Metazoa</taxon>
        <taxon>Ecdysozoa</taxon>
        <taxon>Arthropoda</taxon>
        <taxon>Hexapoda</taxon>
        <taxon>Insecta</taxon>
        <taxon>Pterygota</taxon>
        <taxon>Neoptera</taxon>
        <taxon>Paraneoptera</taxon>
        <taxon>Hemiptera</taxon>
        <taxon>Sternorrhyncha</taxon>
        <taxon>Aphidomorpha</taxon>
        <taxon>Aphidoidea</taxon>
        <taxon>Aphididae</taxon>
        <taxon>Aphidini</taxon>
        <taxon>Schizaphis</taxon>
    </lineage>
</organism>
<evidence type="ECO:0000256" key="1">
    <source>
        <dbReference type="SAM" id="MobiDB-lite"/>
    </source>
</evidence>
<feature type="region of interest" description="Disordered" evidence="1">
    <location>
        <begin position="26"/>
        <end position="64"/>
    </location>
</feature>
<protein>
    <submittedName>
        <fullName evidence="2">Uncharacterized protein</fullName>
    </submittedName>
</protein>
<reference evidence="2" key="1">
    <citation type="submission" date="2018-04" db="EMBL/GenBank/DDBJ databases">
        <title>Transcriptome of Schizaphis graminum biotype I.</title>
        <authorList>
            <person name="Scully E.D."/>
            <person name="Geib S.M."/>
            <person name="Palmer N.A."/>
            <person name="Koch K."/>
            <person name="Bradshaw J."/>
            <person name="Heng-Moss T."/>
            <person name="Sarath G."/>
        </authorList>
    </citation>
    <scope>NUCLEOTIDE SEQUENCE</scope>
</reference>
<evidence type="ECO:0000313" key="2">
    <source>
        <dbReference type="EMBL" id="MBY25639.1"/>
    </source>
</evidence>
<proteinExistence type="predicted"/>
<accession>A0A2S2P861</accession>
<dbReference type="AlphaFoldDB" id="A0A2S2P861"/>
<name>A0A2S2P861_SCHGA</name>
<sequence length="119" mass="12330">MAAPSSGGGGRRADDVSTAVVPLAAAAAPATTNNPSKMPPLQRPASGPRLADTQVAAADKSHRRKISLPWFRQTSTSTAAAALARQHTIDTPGSYRHRSIASRSSAATTAVQVFHSLMK</sequence>
<gene>
    <name evidence="2" type="ORF">g.136066</name>
</gene>
<feature type="compositionally biased region" description="Low complexity" evidence="1">
    <location>
        <begin position="26"/>
        <end position="36"/>
    </location>
</feature>
<dbReference type="EMBL" id="GGMR01013020">
    <property type="protein sequence ID" value="MBY25639.1"/>
    <property type="molecule type" value="Transcribed_RNA"/>
</dbReference>